<reference evidence="1" key="1">
    <citation type="journal article" date="2019" name="Environ. Microbiol.">
        <title>Fungal ecological strategies reflected in gene transcription - a case study of two litter decomposers.</title>
        <authorList>
            <person name="Barbi F."/>
            <person name="Kohler A."/>
            <person name="Barry K."/>
            <person name="Baskaran P."/>
            <person name="Daum C."/>
            <person name="Fauchery L."/>
            <person name="Ihrmark K."/>
            <person name="Kuo A."/>
            <person name="LaButti K."/>
            <person name="Lipzen A."/>
            <person name="Morin E."/>
            <person name="Grigoriev I.V."/>
            <person name="Henrissat B."/>
            <person name="Lindahl B."/>
            <person name="Martin F."/>
        </authorList>
    </citation>
    <scope>NUCLEOTIDE SEQUENCE</scope>
    <source>
        <strain evidence="1">JB14</strain>
    </source>
</reference>
<dbReference type="EMBL" id="ML769389">
    <property type="protein sequence ID" value="KAE9408828.1"/>
    <property type="molecule type" value="Genomic_DNA"/>
</dbReference>
<keyword evidence="2" id="KW-1185">Reference proteome</keyword>
<protein>
    <submittedName>
        <fullName evidence="1">Uncharacterized protein</fullName>
    </submittedName>
</protein>
<evidence type="ECO:0000313" key="1">
    <source>
        <dbReference type="EMBL" id="KAE9408828.1"/>
    </source>
</evidence>
<dbReference type="AlphaFoldDB" id="A0A6A4IHU5"/>
<proteinExistence type="predicted"/>
<evidence type="ECO:0000313" key="2">
    <source>
        <dbReference type="Proteomes" id="UP000799118"/>
    </source>
</evidence>
<name>A0A6A4IHU5_9AGAR</name>
<gene>
    <name evidence="1" type="ORF">BT96DRAFT_913554</name>
</gene>
<dbReference type="Proteomes" id="UP000799118">
    <property type="component" value="Unassembled WGS sequence"/>
</dbReference>
<organism evidence="1 2">
    <name type="scientific">Gymnopus androsaceus JB14</name>
    <dbReference type="NCBI Taxonomy" id="1447944"/>
    <lineage>
        <taxon>Eukaryota</taxon>
        <taxon>Fungi</taxon>
        <taxon>Dikarya</taxon>
        <taxon>Basidiomycota</taxon>
        <taxon>Agaricomycotina</taxon>
        <taxon>Agaricomycetes</taxon>
        <taxon>Agaricomycetidae</taxon>
        <taxon>Agaricales</taxon>
        <taxon>Marasmiineae</taxon>
        <taxon>Omphalotaceae</taxon>
        <taxon>Gymnopus</taxon>
    </lineage>
</organism>
<accession>A0A6A4IHU5</accession>
<sequence>MARSSKTKSSPSKAKSKSLSPKKFLFSGYSLSRADFYRFARSFIPRFQPRIEPMLLVSYYDSWRRSHIPEGFSKKHTPHLMCVYNSEADKDKMKYSRVFFPTRAISYEDENQCSQTEFCTANEADEARLNEFIKVVEASGGHLDIRKLSFGCIVSGRLQKY</sequence>